<proteinExistence type="predicted"/>
<organism evidence="1 2">
    <name type="scientific">Diaporthe vaccinii</name>
    <dbReference type="NCBI Taxonomy" id="105482"/>
    <lineage>
        <taxon>Eukaryota</taxon>
        <taxon>Fungi</taxon>
        <taxon>Dikarya</taxon>
        <taxon>Ascomycota</taxon>
        <taxon>Pezizomycotina</taxon>
        <taxon>Sordariomycetes</taxon>
        <taxon>Sordariomycetidae</taxon>
        <taxon>Diaporthales</taxon>
        <taxon>Diaporthaceae</taxon>
        <taxon>Diaporthe</taxon>
        <taxon>Diaporthe eres species complex</taxon>
    </lineage>
</organism>
<accession>A0ABR4DV43</accession>
<comment type="caution">
    <text evidence="1">The sequence shown here is derived from an EMBL/GenBank/DDBJ whole genome shotgun (WGS) entry which is preliminary data.</text>
</comment>
<dbReference type="Proteomes" id="UP001600888">
    <property type="component" value="Unassembled WGS sequence"/>
</dbReference>
<gene>
    <name evidence="1" type="ORF">FJTKL_04008</name>
</gene>
<protein>
    <submittedName>
        <fullName evidence="1">Uncharacterized protein</fullName>
    </submittedName>
</protein>
<keyword evidence="2" id="KW-1185">Reference proteome</keyword>
<reference evidence="1 2" key="1">
    <citation type="submission" date="2024-03" db="EMBL/GenBank/DDBJ databases">
        <title>A high-quality draft genome sequence of Diaporthe vaccinii, a causative agent of upright dieback and viscid rot disease in cranberry plants.</title>
        <authorList>
            <person name="Sarrasin M."/>
            <person name="Lang B.F."/>
            <person name="Burger G."/>
        </authorList>
    </citation>
    <scope>NUCLEOTIDE SEQUENCE [LARGE SCALE GENOMIC DNA]</scope>
    <source>
        <strain evidence="1 2">IS7</strain>
    </source>
</reference>
<dbReference type="EMBL" id="JBAWTH010000170">
    <property type="protein sequence ID" value="KAL2273930.1"/>
    <property type="molecule type" value="Genomic_DNA"/>
</dbReference>
<sequence length="66" mass="7284">MFPIRSKSLVHGIGLSIQQVSSSIQWAEIPNVLRSLLQPSKTPFNLGPPFIYLSASHSTVMAVYEI</sequence>
<name>A0ABR4DV43_9PEZI</name>
<evidence type="ECO:0000313" key="1">
    <source>
        <dbReference type="EMBL" id="KAL2273930.1"/>
    </source>
</evidence>
<evidence type="ECO:0000313" key="2">
    <source>
        <dbReference type="Proteomes" id="UP001600888"/>
    </source>
</evidence>